<name>A0A803P6E6_CANSA</name>
<accession>A0A803P6E6</accession>
<reference evidence="1" key="1">
    <citation type="submission" date="2018-11" db="EMBL/GenBank/DDBJ databases">
        <authorList>
            <person name="Grassa J C."/>
        </authorList>
    </citation>
    <scope>NUCLEOTIDE SEQUENCE [LARGE SCALE GENOMIC DNA]</scope>
</reference>
<dbReference type="AlphaFoldDB" id="A0A803P6E6"/>
<sequence length="102" mass="11898">MFSFQEKYGGRPIQSEDIMDAQSWLALGQVEEFKSSGSFYTWTNKHEVGDRIFSKLDRVFINNIWLDEFPNTDACFKWEVWGIIKLSWTIGTNQLLVLGLKV</sequence>
<dbReference type="PANTHER" id="PTHR33710">
    <property type="entry name" value="BNAC02G09200D PROTEIN"/>
    <property type="match status" value="1"/>
</dbReference>
<evidence type="ECO:0000313" key="2">
    <source>
        <dbReference type="Proteomes" id="UP000596661"/>
    </source>
</evidence>
<organism evidence="1 2">
    <name type="scientific">Cannabis sativa</name>
    <name type="common">Hemp</name>
    <name type="synonym">Marijuana</name>
    <dbReference type="NCBI Taxonomy" id="3483"/>
    <lineage>
        <taxon>Eukaryota</taxon>
        <taxon>Viridiplantae</taxon>
        <taxon>Streptophyta</taxon>
        <taxon>Embryophyta</taxon>
        <taxon>Tracheophyta</taxon>
        <taxon>Spermatophyta</taxon>
        <taxon>Magnoliopsida</taxon>
        <taxon>eudicotyledons</taxon>
        <taxon>Gunneridae</taxon>
        <taxon>Pentapetalae</taxon>
        <taxon>rosids</taxon>
        <taxon>fabids</taxon>
        <taxon>Rosales</taxon>
        <taxon>Cannabaceae</taxon>
        <taxon>Cannabis</taxon>
    </lineage>
</organism>
<dbReference type="EnsemblPlants" id="evm.model.03.1720">
    <property type="protein sequence ID" value="cds.evm.model.03.1720"/>
    <property type="gene ID" value="evm.TU.03.1720"/>
</dbReference>
<dbReference type="PANTHER" id="PTHR33710:SF64">
    <property type="entry name" value="ENDONUCLEASE_EXONUCLEASE_PHOSPHATASE DOMAIN-CONTAINING PROTEIN"/>
    <property type="match status" value="1"/>
</dbReference>
<dbReference type="Gramene" id="evm.model.03.1720">
    <property type="protein sequence ID" value="cds.evm.model.03.1720"/>
    <property type="gene ID" value="evm.TU.03.1720"/>
</dbReference>
<proteinExistence type="predicted"/>
<keyword evidence="2" id="KW-1185">Reference proteome</keyword>
<reference evidence="1" key="2">
    <citation type="submission" date="2021-03" db="UniProtKB">
        <authorList>
            <consortium name="EnsemblPlants"/>
        </authorList>
    </citation>
    <scope>IDENTIFICATION</scope>
</reference>
<evidence type="ECO:0000313" key="1">
    <source>
        <dbReference type="EnsemblPlants" id="cds.evm.model.03.1720"/>
    </source>
</evidence>
<dbReference type="Proteomes" id="UP000596661">
    <property type="component" value="Chromosome 3"/>
</dbReference>
<protein>
    <submittedName>
        <fullName evidence="1">Uncharacterized protein</fullName>
    </submittedName>
</protein>
<dbReference type="EMBL" id="UZAU01000330">
    <property type="status" value="NOT_ANNOTATED_CDS"/>
    <property type="molecule type" value="Genomic_DNA"/>
</dbReference>